<feature type="transmembrane region" description="Helical" evidence="1">
    <location>
        <begin position="53"/>
        <end position="76"/>
    </location>
</feature>
<dbReference type="AlphaFoldDB" id="A0A517X117"/>
<keyword evidence="3" id="KW-1185">Reference proteome</keyword>
<evidence type="ECO:0000256" key="1">
    <source>
        <dbReference type="SAM" id="Phobius"/>
    </source>
</evidence>
<evidence type="ECO:0000313" key="2">
    <source>
        <dbReference type="EMBL" id="QDU11195.1"/>
    </source>
</evidence>
<proteinExistence type="predicted"/>
<dbReference type="Proteomes" id="UP000318384">
    <property type="component" value="Chromosome"/>
</dbReference>
<protein>
    <recommendedName>
        <fullName evidence="4">DUF304 domain-containing protein</fullName>
    </recommendedName>
</protein>
<dbReference type="EMBL" id="CP037422">
    <property type="protein sequence ID" value="QDU11195.1"/>
    <property type="molecule type" value="Genomic_DNA"/>
</dbReference>
<keyword evidence="1" id="KW-1133">Transmembrane helix</keyword>
<reference evidence="2 3" key="1">
    <citation type="submission" date="2019-03" db="EMBL/GenBank/DDBJ databases">
        <title>Deep-cultivation of Planctomycetes and their phenomic and genomic characterization uncovers novel biology.</title>
        <authorList>
            <person name="Wiegand S."/>
            <person name="Jogler M."/>
            <person name="Boedeker C."/>
            <person name="Pinto D."/>
            <person name="Vollmers J."/>
            <person name="Rivas-Marin E."/>
            <person name="Kohn T."/>
            <person name="Peeters S.H."/>
            <person name="Heuer A."/>
            <person name="Rast P."/>
            <person name="Oberbeckmann S."/>
            <person name="Bunk B."/>
            <person name="Jeske O."/>
            <person name="Meyerdierks A."/>
            <person name="Storesund J.E."/>
            <person name="Kallscheuer N."/>
            <person name="Luecker S."/>
            <person name="Lage O.M."/>
            <person name="Pohl T."/>
            <person name="Merkel B.J."/>
            <person name="Hornburger P."/>
            <person name="Mueller R.-W."/>
            <person name="Bruemmer F."/>
            <person name="Labrenz M."/>
            <person name="Spormann A.M."/>
            <person name="Op den Camp H."/>
            <person name="Overmann J."/>
            <person name="Amann R."/>
            <person name="Jetten M.S.M."/>
            <person name="Mascher T."/>
            <person name="Medema M.H."/>
            <person name="Devos D.P."/>
            <person name="Kaster A.-K."/>
            <person name="Ovreas L."/>
            <person name="Rohde M."/>
            <person name="Galperin M.Y."/>
            <person name="Jogler C."/>
        </authorList>
    </citation>
    <scope>NUCLEOTIDE SEQUENCE [LARGE SCALE GENOMIC DNA]</scope>
    <source>
        <strain evidence="2 3">V202</strain>
    </source>
</reference>
<keyword evidence="1" id="KW-0472">Membrane</keyword>
<keyword evidence="1" id="KW-0812">Transmembrane</keyword>
<sequence length="195" mass="22615">MNDDRSAERTYYFRYNPLYLGVLSGIFWFLLGTASVLVAYLNPDGAFKNPQKFILFCTTSYSVMILLSIWLVLSYYRERLVITDSTITLHGVFRKKTFFLSDITRLIWFTRFGKIILESPQGQMKLSQGKLTDFERAEIVAFLYDSVDQKLQVDWSKFIKKCVPIWGGYELLTHPSLFVACVIPDIHTYTQSPEG</sequence>
<name>A0A517X117_9PLAN</name>
<gene>
    <name evidence="2" type="ORF">V202x_46140</name>
</gene>
<evidence type="ECO:0008006" key="4">
    <source>
        <dbReference type="Google" id="ProtNLM"/>
    </source>
</evidence>
<accession>A0A517X117</accession>
<feature type="transmembrane region" description="Helical" evidence="1">
    <location>
        <begin position="18"/>
        <end position="41"/>
    </location>
</feature>
<organism evidence="2 3">
    <name type="scientific">Gimesia aquarii</name>
    <dbReference type="NCBI Taxonomy" id="2527964"/>
    <lineage>
        <taxon>Bacteria</taxon>
        <taxon>Pseudomonadati</taxon>
        <taxon>Planctomycetota</taxon>
        <taxon>Planctomycetia</taxon>
        <taxon>Planctomycetales</taxon>
        <taxon>Planctomycetaceae</taxon>
        <taxon>Gimesia</taxon>
    </lineage>
</organism>
<evidence type="ECO:0000313" key="3">
    <source>
        <dbReference type="Proteomes" id="UP000318384"/>
    </source>
</evidence>